<name>A0A9D4FI63_DREPO</name>
<gene>
    <name evidence="2" type="ORF">DPMN_152005</name>
</gene>
<organism evidence="2 3">
    <name type="scientific">Dreissena polymorpha</name>
    <name type="common">Zebra mussel</name>
    <name type="synonym">Mytilus polymorpha</name>
    <dbReference type="NCBI Taxonomy" id="45954"/>
    <lineage>
        <taxon>Eukaryota</taxon>
        <taxon>Metazoa</taxon>
        <taxon>Spiralia</taxon>
        <taxon>Lophotrochozoa</taxon>
        <taxon>Mollusca</taxon>
        <taxon>Bivalvia</taxon>
        <taxon>Autobranchia</taxon>
        <taxon>Heteroconchia</taxon>
        <taxon>Euheterodonta</taxon>
        <taxon>Imparidentia</taxon>
        <taxon>Neoheterodontei</taxon>
        <taxon>Myida</taxon>
        <taxon>Dreissenoidea</taxon>
        <taxon>Dreissenidae</taxon>
        <taxon>Dreissena</taxon>
    </lineage>
</organism>
<comment type="caution">
    <text evidence="2">The sequence shown here is derived from an EMBL/GenBank/DDBJ whole genome shotgun (WGS) entry which is preliminary data.</text>
</comment>
<evidence type="ECO:0000313" key="3">
    <source>
        <dbReference type="Proteomes" id="UP000828390"/>
    </source>
</evidence>
<evidence type="ECO:0000256" key="1">
    <source>
        <dbReference type="SAM" id="MobiDB-lite"/>
    </source>
</evidence>
<feature type="region of interest" description="Disordered" evidence="1">
    <location>
        <begin position="150"/>
        <end position="181"/>
    </location>
</feature>
<proteinExistence type="predicted"/>
<protein>
    <submittedName>
        <fullName evidence="2">Uncharacterized protein</fullName>
    </submittedName>
</protein>
<keyword evidence="3" id="KW-1185">Reference proteome</keyword>
<accession>A0A9D4FI63</accession>
<dbReference type="EMBL" id="JAIWYP010000007">
    <property type="protein sequence ID" value="KAH3798406.1"/>
    <property type="molecule type" value="Genomic_DNA"/>
</dbReference>
<dbReference type="Proteomes" id="UP000828390">
    <property type="component" value="Unassembled WGS sequence"/>
</dbReference>
<reference evidence="2" key="1">
    <citation type="journal article" date="2019" name="bioRxiv">
        <title>The Genome of the Zebra Mussel, Dreissena polymorpha: A Resource for Invasive Species Research.</title>
        <authorList>
            <person name="McCartney M.A."/>
            <person name="Auch B."/>
            <person name="Kono T."/>
            <person name="Mallez S."/>
            <person name="Zhang Y."/>
            <person name="Obille A."/>
            <person name="Becker A."/>
            <person name="Abrahante J.E."/>
            <person name="Garbe J."/>
            <person name="Badalamenti J.P."/>
            <person name="Herman A."/>
            <person name="Mangelson H."/>
            <person name="Liachko I."/>
            <person name="Sullivan S."/>
            <person name="Sone E.D."/>
            <person name="Koren S."/>
            <person name="Silverstein K.A.T."/>
            <person name="Beckman K.B."/>
            <person name="Gohl D.M."/>
        </authorList>
    </citation>
    <scope>NUCLEOTIDE SEQUENCE</scope>
    <source>
        <strain evidence="2">Duluth1</strain>
        <tissue evidence="2">Whole animal</tissue>
    </source>
</reference>
<evidence type="ECO:0000313" key="2">
    <source>
        <dbReference type="EMBL" id="KAH3798406.1"/>
    </source>
</evidence>
<dbReference type="AlphaFoldDB" id="A0A9D4FI63"/>
<reference evidence="2" key="2">
    <citation type="submission" date="2020-11" db="EMBL/GenBank/DDBJ databases">
        <authorList>
            <person name="McCartney M.A."/>
            <person name="Auch B."/>
            <person name="Kono T."/>
            <person name="Mallez S."/>
            <person name="Becker A."/>
            <person name="Gohl D.M."/>
            <person name="Silverstein K.A.T."/>
            <person name="Koren S."/>
            <person name="Bechman K.B."/>
            <person name="Herman A."/>
            <person name="Abrahante J.E."/>
            <person name="Garbe J."/>
        </authorList>
    </citation>
    <scope>NUCLEOTIDE SEQUENCE</scope>
    <source>
        <strain evidence="2">Duluth1</strain>
        <tissue evidence="2">Whole animal</tissue>
    </source>
</reference>
<sequence>MAVFHNFEKFARKCSQFKQDGNGGLGVAHLSRRNLNQGLFTLFCEKKGFVVLADTYIYARITKIDTPSGGHVFQQTRTSFELRRSIIRPNVRTKFHEDCTINMTSIVKTVPPPGGHVFERSGTIFKLTLDIIQTNGMTKFHDDWTKHVTSSTTDDARRRKGYPKSSPFEGSSANCEGGDSGLDGRHACCKKNE</sequence>